<accession>B0MYT2</accession>
<evidence type="ECO:0000313" key="1">
    <source>
        <dbReference type="EMBL" id="EDS02768.1"/>
    </source>
</evidence>
<organism evidence="1 2">
    <name type="scientific">Alistipes putredinis DSM 17216</name>
    <dbReference type="NCBI Taxonomy" id="445970"/>
    <lineage>
        <taxon>Bacteria</taxon>
        <taxon>Pseudomonadati</taxon>
        <taxon>Bacteroidota</taxon>
        <taxon>Bacteroidia</taxon>
        <taxon>Bacteroidales</taxon>
        <taxon>Rikenellaceae</taxon>
        <taxon>Alistipes</taxon>
    </lineage>
</organism>
<dbReference type="EMBL" id="ABFK02000020">
    <property type="protein sequence ID" value="EDS02768.1"/>
    <property type="molecule type" value="Genomic_DNA"/>
</dbReference>
<reference evidence="1" key="2">
    <citation type="submission" date="2013-09" db="EMBL/GenBank/DDBJ databases">
        <title>Draft genome sequence of Alistipes putredinis (DSM 17216).</title>
        <authorList>
            <person name="Sudarsanam P."/>
            <person name="Ley R."/>
            <person name="Guruge J."/>
            <person name="Turnbaugh P.J."/>
            <person name="Mahowald M."/>
            <person name="Liep D."/>
            <person name="Gordon J."/>
        </authorList>
    </citation>
    <scope>NUCLEOTIDE SEQUENCE</scope>
    <source>
        <strain evidence="1">DSM 17216</strain>
    </source>
</reference>
<name>B0MYT2_9BACT</name>
<proteinExistence type="predicted"/>
<dbReference type="AlphaFoldDB" id="B0MYT2"/>
<dbReference type="Proteomes" id="UP000005819">
    <property type="component" value="Unassembled WGS sequence"/>
</dbReference>
<reference evidence="1" key="1">
    <citation type="submission" date="2007-10" db="EMBL/GenBank/DDBJ databases">
        <authorList>
            <person name="Fulton L."/>
            <person name="Clifton S."/>
            <person name="Fulton B."/>
            <person name="Xu J."/>
            <person name="Minx P."/>
            <person name="Pepin K.H."/>
            <person name="Johnson M."/>
            <person name="Thiruvilangam P."/>
            <person name="Bhonagiri V."/>
            <person name="Nash W.E."/>
            <person name="Mardis E.R."/>
            <person name="Wilson R.K."/>
        </authorList>
    </citation>
    <scope>NUCLEOTIDE SEQUENCE [LARGE SCALE GENOMIC DNA]</scope>
    <source>
        <strain evidence="1">DSM 17216</strain>
    </source>
</reference>
<dbReference type="HOGENOM" id="CLU_3283832_0_0_10"/>
<comment type="caution">
    <text evidence="1">The sequence shown here is derived from an EMBL/GenBank/DDBJ whole genome shotgun (WGS) entry which is preliminary data.</text>
</comment>
<gene>
    <name evidence="1" type="ORF">ALIPUT_02300</name>
</gene>
<sequence length="40" mass="4407">MAPKGIFRKTVLFRIAPKEPGGSGGLSETVAQRYETRPIF</sequence>
<evidence type="ECO:0000313" key="2">
    <source>
        <dbReference type="Proteomes" id="UP000005819"/>
    </source>
</evidence>
<protein>
    <submittedName>
        <fullName evidence="1">Uncharacterized protein</fullName>
    </submittedName>
</protein>
<keyword evidence="2" id="KW-1185">Reference proteome</keyword>